<keyword evidence="11" id="KW-1185">Reference proteome</keyword>
<dbReference type="GO" id="GO:0008270">
    <property type="term" value="F:zinc ion binding"/>
    <property type="evidence" value="ECO:0007669"/>
    <property type="project" value="UniProtKB-UniRule"/>
</dbReference>
<accession>A0AAV2B2X4</accession>
<keyword evidence="5 8" id="KW-0862">Zinc</keyword>
<evidence type="ECO:0000256" key="2">
    <source>
        <dbReference type="ARBA" id="ARBA00010718"/>
    </source>
</evidence>
<dbReference type="InterPro" id="IPR001148">
    <property type="entry name" value="CA_dom"/>
</dbReference>
<comment type="similarity">
    <text evidence="2 8">Belongs to the alpha-carbonic anhydrase family.</text>
</comment>
<dbReference type="AlphaFoldDB" id="A0AAV2B2X4"/>
<keyword evidence="4 8" id="KW-0479">Metal-binding</keyword>
<evidence type="ECO:0000256" key="7">
    <source>
        <dbReference type="ARBA" id="ARBA00048348"/>
    </source>
</evidence>
<dbReference type="InterPro" id="IPR023561">
    <property type="entry name" value="Carbonic_anhydrase_a-class"/>
</dbReference>
<dbReference type="InterPro" id="IPR018338">
    <property type="entry name" value="Carbonic_anhydrase_a-class_CS"/>
</dbReference>
<dbReference type="GO" id="GO:0004089">
    <property type="term" value="F:carbonate dehydratase activity"/>
    <property type="evidence" value="ECO:0007669"/>
    <property type="project" value="UniProtKB-UniRule"/>
</dbReference>
<evidence type="ECO:0000313" key="10">
    <source>
        <dbReference type="EMBL" id="CAL1290192.1"/>
    </source>
</evidence>
<evidence type="ECO:0000313" key="11">
    <source>
        <dbReference type="Proteomes" id="UP001497382"/>
    </source>
</evidence>
<evidence type="ECO:0000259" key="9">
    <source>
        <dbReference type="PROSITE" id="PS51144"/>
    </source>
</evidence>
<dbReference type="PROSITE" id="PS51144">
    <property type="entry name" value="ALPHA_CA_2"/>
    <property type="match status" value="1"/>
</dbReference>
<dbReference type="Gene3D" id="3.10.200.10">
    <property type="entry name" value="Alpha carbonic anhydrase"/>
    <property type="match status" value="1"/>
</dbReference>
<comment type="catalytic activity">
    <reaction evidence="7 8">
        <text>hydrogencarbonate + H(+) = CO2 + H2O</text>
        <dbReference type="Rhea" id="RHEA:10748"/>
        <dbReference type="ChEBI" id="CHEBI:15377"/>
        <dbReference type="ChEBI" id="CHEBI:15378"/>
        <dbReference type="ChEBI" id="CHEBI:16526"/>
        <dbReference type="ChEBI" id="CHEBI:17544"/>
        <dbReference type="EC" id="4.2.1.1"/>
    </reaction>
</comment>
<dbReference type="PANTHER" id="PTHR18952:SF141">
    <property type="entry name" value="CARBONIC ANHYDRASE"/>
    <property type="match status" value="1"/>
</dbReference>
<evidence type="ECO:0000256" key="4">
    <source>
        <dbReference type="ARBA" id="ARBA00022723"/>
    </source>
</evidence>
<feature type="domain" description="Alpha-carbonic anhydrase" evidence="9">
    <location>
        <begin position="68"/>
        <end position="322"/>
    </location>
</feature>
<evidence type="ECO:0000256" key="8">
    <source>
        <dbReference type="RuleBase" id="RU367011"/>
    </source>
</evidence>
<dbReference type="SUPFAM" id="SSF51069">
    <property type="entry name" value="Carbonic anhydrase"/>
    <property type="match status" value="1"/>
</dbReference>
<dbReference type="SMART" id="SM01057">
    <property type="entry name" value="Carb_anhydrase"/>
    <property type="match status" value="1"/>
</dbReference>
<comment type="function">
    <text evidence="8">Reversible hydration of carbon dioxide.</text>
</comment>
<evidence type="ECO:0000256" key="3">
    <source>
        <dbReference type="ARBA" id="ARBA00012925"/>
    </source>
</evidence>
<proteinExistence type="inferred from homology"/>
<dbReference type="EMBL" id="CAXIEN010000260">
    <property type="protein sequence ID" value="CAL1290192.1"/>
    <property type="molecule type" value="Genomic_DNA"/>
</dbReference>
<gene>
    <name evidence="10" type="ORF">LARSCL_LOCUS16329</name>
</gene>
<dbReference type="Pfam" id="PF00194">
    <property type="entry name" value="Carb_anhydrase"/>
    <property type="match status" value="1"/>
</dbReference>
<dbReference type="CDD" id="cd00326">
    <property type="entry name" value="alpha_CA"/>
    <property type="match status" value="1"/>
</dbReference>
<keyword evidence="6 8" id="KW-0456">Lyase</keyword>
<dbReference type="InterPro" id="IPR036398">
    <property type="entry name" value="CA_dom_sf"/>
</dbReference>
<evidence type="ECO:0000256" key="6">
    <source>
        <dbReference type="ARBA" id="ARBA00023239"/>
    </source>
</evidence>
<dbReference type="GO" id="GO:0005737">
    <property type="term" value="C:cytoplasm"/>
    <property type="evidence" value="ECO:0007669"/>
    <property type="project" value="TreeGrafter"/>
</dbReference>
<evidence type="ECO:0000256" key="5">
    <source>
        <dbReference type="ARBA" id="ARBA00022833"/>
    </source>
</evidence>
<dbReference type="Proteomes" id="UP001497382">
    <property type="component" value="Unassembled WGS sequence"/>
</dbReference>
<dbReference type="EC" id="4.2.1.1" evidence="3 8"/>
<reference evidence="10 11" key="1">
    <citation type="submission" date="2024-04" db="EMBL/GenBank/DDBJ databases">
        <authorList>
            <person name="Rising A."/>
            <person name="Reimegard J."/>
            <person name="Sonavane S."/>
            <person name="Akerstrom W."/>
            <person name="Nylinder S."/>
            <person name="Hedman E."/>
            <person name="Kallberg Y."/>
        </authorList>
    </citation>
    <scope>NUCLEOTIDE SEQUENCE [LARGE SCALE GENOMIC DNA]</scope>
</reference>
<comment type="cofactor">
    <cofactor evidence="1 8">
        <name>Zn(2+)</name>
        <dbReference type="ChEBI" id="CHEBI:29105"/>
    </cofactor>
</comment>
<sequence length="323" mass="36091">MRVFHLSTCLRQLLVSSSKAKNLRNLRPCLDSQSPACTIPTFPILSSLYRNFCSIPACVWPADLPPATEWGYGLKGPDTWPSKYPQAGGQNQSPVDIVTSSIQPRSYDTPLTWKYGPGICKTIVNTGCGWRVDVQGNDSELSGGPLSESYELVQFHSHWGNENTCGSEHTVDGKAYAGELHFVHWNRDKFPSCSEAVPSPSGLTVIAVFLEEGENNPEIDKLCETLSKIPSKDDRTDLPEDLDPVAMYPADHSFWTYSGSLTTPPCYESVTWIVFKNPITVSHEQLDCFRRMKKPCTEEDSFILKNYRPPQSLNDREIFECAA</sequence>
<protein>
    <recommendedName>
        <fullName evidence="3 8">Carbonic anhydrase</fullName>
        <ecNumber evidence="3 8">4.2.1.1</ecNumber>
    </recommendedName>
</protein>
<evidence type="ECO:0000256" key="1">
    <source>
        <dbReference type="ARBA" id="ARBA00001947"/>
    </source>
</evidence>
<dbReference type="PANTHER" id="PTHR18952">
    <property type="entry name" value="CARBONIC ANHYDRASE"/>
    <property type="match status" value="1"/>
</dbReference>
<dbReference type="PROSITE" id="PS00162">
    <property type="entry name" value="ALPHA_CA_1"/>
    <property type="match status" value="1"/>
</dbReference>
<comment type="caution">
    <text evidence="10">The sequence shown here is derived from an EMBL/GenBank/DDBJ whole genome shotgun (WGS) entry which is preliminary data.</text>
</comment>
<organism evidence="10 11">
    <name type="scientific">Larinioides sclopetarius</name>
    <dbReference type="NCBI Taxonomy" id="280406"/>
    <lineage>
        <taxon>Eukaryota</taxon>
        <taxon>Metazoa</taxon>
        <taxon>Ecdysozoa</taxon>
        <taxon>Arthropoda</taxon>
        <taxon>Chelicerata</taxon>
        <taxon>Arachnida</taxon>
        <taxon>Araneae</taxon>
        <taxon>Araneomorphae</taxon>
        <taxon>Entelegynae</taxon>
        <taxon>Araneoidea</taxon>
        <taxon>Araneidae</taxon>
        <taxon>Larinioides</taxon>
    </lineage>
</organism>
<name>A0AAV2B2X4_9ARAC</name>